<proteinExistence type="inferred from homology"/>
<sequence length="178" mass="19806">MSTEQGFIPCNGHCDCKAVTYEVLAPFLCIHCCHCTWCQRESGGAFALNAIIESSNFRLTSSTKPKHVPTPTPSGEGQVIARCPECWVAVYADYGGDGTWMKYVKLGTIDHADRSRAGMKPDVHIFTSTKLDWVDLTGEKERGVPIYEGYYRRSEVWSKEANARFDILKSISTDLNAS</sequence>
<name>A0A6J3M4G2_9PEZI</name>
<dbReference type="RefSeq" id="XP_033459952.1">
    <property type="nucleotide sequence ID" value="XM_033604851.1"/>
</dbReference>
<evidence type="ECO:0000313" key="6">
    <source>
        <dbReference type="Proteomes" id="UP000504637"/>
    </source>
</evidence>
<dbReference type="AlphaFoldDB" id="A0A6J3M4G2"/>
<keyword evidence="3" id="KW-0862">Zinc</keyword>
<evidence type="ECO:0000313" key="7">
    <source>
        <dbReference type="RefSeq" id="XP_033459952.1"/>
    </source>
</evidence>
<dbReference type="GO" id="GO:0016846">
    <property type="term" value="F:carbon-sulfur lyase activity"/>
    <property type="evidence" value="ECO:0007669"/>
    <property type="project" value="InterPro"/>
</dbReference>
<dbReference type="OrthoDB" id="406544at2759"/>
<evidence type="ECO:0000256" key="3">
    <source>
        <dbReference type="ARBA" id="ARBA00022833"/>
    </source>
</evidence>
<dbReference type="PANTHER" id="PTHR33337:SF33">
    <property type="entry name" value="CENP-V_GFA DOMAIN-CONTAINING PROTEIN"/>
    <property type="match status" value="1"/>
</dbReference>
<keyword evidence="2" id="KW-0479">Metal-binding</keyword>
<dbReference type="Gene3D" id="3.90.1590.10">
    <property type="entry name" value="glutathione-dependent formaldehyde- activating enzyme (gfa)"/>
    <property type="match status" value="1"/>
</dbReference>
<reference evidence="7" key="1">
    <citation type="submission" date="2020-01" db="EMBL/GenBank/DDBJ databases">
        <authorList>
            <consortium name="DOE Joint Genome Institute"/>
            <person name="Haridas S."/>
            <person name="Albert R."/>
            <person name="Binder M."/>
            <person name="Bloem J."/>
            <person name="Labutti K."/>
            <person name="Salamov A."/>
            <person name="Andreopoulos B."/>
            <person name="Baker S.E."/>
            <person name="Barry K."/>
            <person name="Bills G."/>
            <person name="Bluhm B.H."/>
            <person name="Cannon C."/>
            <person name="Castanera R."/>
            <person name="Culley D.E."/>
            <person name="Daum C."/>
            <person name="Ezra D."/>
            <person name="Gonzalez J.B."/>
            <person name="Henrissat B."/>
            <person name="Kuo A."/>
            <person name="Liang C."/>
            <person name="Lipzen A."/>
            <person name="Lutzoni F."/>
            <person name="Magnuson J."/>
            <person name="Mondo S."/>
            <person name="Nolan M."/>
            <person name="Ohm R."/>
            <person name="Pangilinan J."/>
            <person name="Park H.-J."/>
            <person name="Ramirez L."/>
            <person name="Alfaro M."/>
            <person name="Sun H."/>
            <person name="Tritt A."/>
            <person name="Yoshinaga Y."/>
            <person name="Zwiers L.-H."/>
            <person name="Turgeon B.G."/>
            <person name="Goodwin S.B."/>
            <person name="Spatafora J.W."/>
            <person name="Crous P.W."/>
            <person name="Grigoriev I.V."/>
        </authorList>
    </citation>
    <scope>NUCLEOTIDE SEQUENCE</scope>
    <source>
        <strain evidence="7">CBS 342.82</strain>
    </source>
</reference>
<dbReference type="GeneID" id="54362651"/>
<dbReference type="Pfam" id="PF04828">
    <property type="entry name" value="GFA"/>
    <property type="match status" value="1"/>
</dbReference>
<accession>A0A6J3M4G2</accession>
<evidence type="ECO:0000256" key="1">
    <source>
        <dbReference type="ARBA" id="ARBA00005495"/>
    </source>
</evidence>
<dbReference type="InterPro" id="IPR006913">
    <property type="entry name" value="CENP-V/GFA"/>
</dbReference>
<comment type="similarity">
    <text evidence="1">Belongs to the Gfa family.</text>
</comment>
<evidence type="ECO:0000256" key="2">
    <source>
        <dbReference type="ARBA" id="ARBA00022723"/>
    </source>
</evidence>
<keyword evidence="6" id="KW-1185">Reference proteome</keyword>
<dbReference type="Proteomes" id="UP000504637">
    <property type="component" value="Unplaced"/>
</dbReference>
<keyword evidence="4" id="KW-0456">Lyase</keyword>
<dbReference type="PROSITE" id="PS51891">
    <property type="entry name" value="CENP_V_GFA"/>
    <property type="match status" value="1"/>
</dbReference>
<feature type="domain" description="CENP-V/GFA" evidence="5">
    <location>
        <begin position="10"/>
        <end position="148"/>
    </location>
</feature>
<dbReference type="SUPFAM" id="SSF51316">
    <property type="entry name" value="Mss4-like"/>
    <property type="match status" value="1"/>
</dbReference>
<dbReference type="GO" id="GO:0046872">
    <property type="term" value="F:metal ion binding"/>
    <property type="evidence" value="ECO:0007669"/>
    <property type="project" value="UniProtKB-KW"/>
</dbReference>
<organism evidence="7">
    <name type="scientific">Dissoconium aciculare CBS 342.82</name>
    <dbReference type="NCBI Taxonomy" id="1314786"/>
    <lineage>
        <taxon>Eukaryota</taxon>
        <taxon>Fungi</taxon>
        <taxon>Dikarya</taxon>
        <taxon>Ascomycota</taxon>
        <taxon>Pezizomycotina</taxon>
        <taxon>Dothideomycetes</taxon>
        <taxon>Dothideomycetidae</taxon>
        <taxon>Mycosphaerellales</taxon>
        <taxon>Dissoconiaceae</taxon>
        <taxon>Dissoconium</taxon>
    </lineage>
</organism>
<dbReference type="PANTHER" id="PTHR33337">
    <property type="entry name" value="GFA DOMAIN-CONTAINING PROTEIN"/>
    <property type="match status" value="1"/>
</dbReference>
<protein>
    <recommendedName>
        <fullName evidence="5">CENP-V/GFA domain-containing protein</fullName>
    </recommendedName>
</protein>
<evidence type="ECO:0000256" key="4">
    <source>
        <dbReference type="ARBA" id="ARBA00023239"/>
    </source>
</evidence>
<reference evidence="7" key="3">
    <citation type="submission" date="2025-08" db="UniProtKB">
        <authorList>
            <consortium name="RefSeq"/>
        </authorList>
    </citation>
    <scope>IDENTIFICATION</scope>
    <source>
        <strain evidence="7">CBS 342.82</strain>
    </source>
</reference>
<gene>
    <name evidence="7" type="ORF">K489DRAFT_380303</name>
</gene>
<reference evidence="7" key="2">
    <citation type="submission" date="2020-04" db="EMBL/GenBank/DDBJ databases">
        <authorList>
            <consortium name="NCBI Genome Project"/>
        </authorList>
    </citation>
    <scope>NUCLEOTIDE SEQUENCE</scope>
    <source>
        <strain evidence="7">CBS 342.82</strain>
    </source>
</reference>
<dbReference type="InterPro" id="IPR011057">
    <property type="entry name" value="Mss4-like_sf"/>
</dbReference>
<evidence type="ECO:0000259" key="5">
    <source>
        <dbReference type="PROSITE" id="PS51891"/>
    </source>
</evidence>